<comment type="caution">
    <text evidence="2">The sequence shown here is derived from an EMBL/GenBank/DDBJ whole genome shotgun (WGS) entry which is preliminary data.</text>
</comment>
<dbReference type="Proteomes" id="UP000885771">
    <property type="component" value="Unassembled WGS sequence"/>
</dbReference>
<accession>A0A7V5RQK3</accession>
<evidence type="ECO:0000313" key="2">
    <source>
        <dbReference type="EMBL" id="HHM02774.1"/>
    </source>
</evidence>
<dbReference type="InterPro" id="IPR045584">
    <property type="entry name" value="Pilin-like"/>
</dbReference>
<evidence type="ECO:0000256" key="1">
    <source>
        <dbReference type="SAM" id="Phobius"/>
    </source>
</evidence>
<name>A0A7V5RQK3_CALAY</name>
<feature type="non-terminal residue" evidence="2">
    <location>
        <position position="113"/>
    </location>
</feature>
<keyword evidence="1" id="KW-0472">Membrane</keyword>
<sequence length="113" mass="12375">MKKIGSAQGGFTLMEMTVAMTVLGIIGVIAFNIVHNQVNSFNTVFTHTAAVSDIRKAIRLMRRDFQNLDNSNISTLEAGKLIFKNSDGKDVEYVLDGKTLIRNDKSILSNVAA</sequence>
<dbReference type="Pfam" id="PF07963">
    <property type="entry name" value="N_methyl"/>
    <property type="match status" value="1"/>
</dbReference>
<feature type="transmembrane region" description="Helical" evidence="1">
    <location>
        <begin position="12"/>
        <end position="34"/>
    </location>
</feature>
<dbReference type="EMBL" id="DRLI01000274">
    <property type="protein sequence ID" value="HHM02774.1"/>
    <property type="molecule type" value="Genomic_DNA"/>
</dbReference>
<gene>
    <name evidence="2" type="ORF">ENJ15_07145</name>
</gene>
<organism evidence="2">
    <name type="scientific">Caldithrix abyssi</name>
    <dbReference type="NCBI Taxonomy" id="187145"/>
    <lineage>
        <taxon>Bacteria</taxon>
        <taxon>Pseudomonadati</taxon>
        <taxon>Calditrichota</taxon>
        <taxon>Calditrichia</taxon>
        <taxon>Calditrichales</taxon>
        <taxon>Calditrichaceae</taxon>
        <taxon>Caldithrix</taxon>
    </lineage>
</organism>
<keyword evidence="1" id="KW-0812">Transmembrane</keyword>
<dbReference type="AlphaFoldDB" id="A0A7V5RQK3"/>
<dbReference type="NCBIfam" id="TIGR02532">
    <property type="entry name" value="IV_pilin_GFxxxE"/>
    <property type="match status" value="1"/>
</dbReference>
<protein>
    <submittedName>
        <fullName evidence="2">Prepilin-type N-terminal cleavage/methylation domain-containing protein</fullName>
    </submittedName>
</protein>
<dbReference type="InterPro" id="IPR012902">
    <property type="entry name" value="N_methyl_site"/>
</dbReference>
<proteinExistence type="predicted"/>
<reference evidence="2" key="1">
    <citation type="journal article" date="2020" name="mSystems">
        <title>Genome- and Community-Level Interaction Insights into Carbon Utilization and Element Cycling Functions of Hydrothermarchaeota in Hydrothermal Sediment.</title>
        <authorList>
            <person name="Zhou Z."/>
            <person name="Liu Y."/>
            <person name="Xu W."/>
            <person name="Pan J."/>
            <person name="Luo Z.H."/>
            <person name="Li M."/>
        </authorList>
    </citation>
    <scope>NUCLEOTIDE SEQUENCE [LARGE SCALE GENOMIC DNA]</scope>
    <source>
        <strain evidence="2">HyVt-460</strain>
    </source>
</reference>
<dbReference type="SUPFAM" id="SSF54523">
    <property type="entry name" value="Pili subunits"/>
    <property type="match status" value="1"/>
</dbReference>
<keyword evidence="1" id="KW-1133">Transmembrane helix</keyword>